<dbReference type="GO" id="GO:0005096">
    <property type="term" value="F:GTPase activator activity"/>
    <property type="evidence" value="ECO:0007669"/>
    <property type="project" value="InterPro"/>
</dbReference>
<dbReference type="Proteomes" id="UP000187209">
    <property type="component" value="Unassembled WGS sequence"/>
</dbReference>
<dbReference type="PANTHER" id="PTHR24113:SF15">
    <property type="entry name" value="NACHT DOMAIN-CONTAINING PROTEIN"/>
    <property type="match status" value="1"/>
</dbReference>
<dbReference type="PANTHER" id="PTHR24113">
    <property type="entry name" value="RAN GTPASE-ACTIVATING PROTEIN 1"/>
    <property type="match status" value="1"/>
</dbReference>
<dbReference type="InterPro" id="IPR032675">
    <property type="entry name" value="LRR_dom_sf"/>
</dbReference>
<feature type="coiled-coil region" evidence="1">
    <location>
        <begin position="556"/>
        <end position="622"/>
    </location>
</feature>
<dbReference type="InterPro" id="IPR027038">
    <property type="entry name" value="RanGap"/>
</dbReference>
<dbReference type="Pfam" id="PF13516">
    <property type="entry name" value="LRR_6"/>
    <property type="match status" value="6"/>
</dbReference>
<evidence type="ECO:0000313" key="3">
    <source>
        <dbReference type="EMBL" id="OMJ91575.1"/>
    </source>
</evidence>
<name>A0A1R2CRF9_9CILI</name>
<dbReference type="GO" id="GO:0005829">
    <property type="term" value="C:cytosol"/>
    <property type="evidence" value="ECO:0007669"/>
    <property type="project" value="TreeGrafter"/>
</dbReference>
<evidence type="ECO:0000313" key="4">
    <source>
        <dbReference type="Proteomes" id="UP000187209"/>
    </source>
</evidence>
<comment type="caution">
    <text evidence="3">The sequence shown here is derived from an EMBL/GenBank/DDBJ whole genome shotgun (WGS) entry which is preliminary data.</text>
</comment>
<keyword evidence="1" id="KW-0175">Coiled coil</keyword>
<reference evidence="3 4" key="1">
    <citation type="submission" date="2016-11" db="EMBL/GenBank/DDBJ databases">
        <title>The macronuclear genome of Stentor coeruleus: a giant cell with tiny introns.</title>
        <authorList>
            <person name="Slabodnick M."/>
            <person name="Ruby J.G."/>
            <person name="Reiff S.B."/>
            <person name="Swart E.C."/>
            <person name="Gosai S."/>
            <person name="Prabakaran S."/>
            <person name="Witkowska E."/>
            <person name="Larue G.E."/>
            <person name="Fisher S."/>
            <person name="Freeman R.M."/>
            <person name="Gunawardena J."/>
            <person name="Chu W."/>
            <person name="Stover N.A."/>
            <person name="Gregory B.D."/>
            <person name="Nowacki M."/>
            <person name="Derisi J."/>
            <person name="Roy S.W."/>
            <person name="Marshall W.F."/>
            <person name="Sood P."/>
        </authorList>
    </citation>
    <scope>NUCLEOTIDE SEQUENCE [LARGE SCALE GENOMIC DNA]</scope>
    <source>
        <strain evidence="3">WM001</strain>
    </source>
</reference>
<feature type="compositionally biased region" description="Basic and acidic residues" evidence="2">
    <location>
        <begin position="712"/>
        <end position="723"/>
    </location>
</feature>
<organism evidence="3 4">
    <name type="scientific">Stentor coeruleus</name>
    <dbReference type="NCBI Taxonomy" id="5963"/>
    <lineage>
        <taxon>Eukaryota</taxon>
        <taxon>Sar</taxon>
        <taxon>Alveolata</taxon>
        <taxon>Ciliophora</taxon>
        <taxon>Postciliodesmatophora</taxon>
        <taxon>Heterotrichea</taxon>
        <taxon>Heterotrichida</taxon>
        <taxon>Stentoridae</taxon>
        <taxon>Stentor</taxon>
    </lineage>
</organism>
<evidence type="ECO:0008006" key="5">
    <source>
        <dbReference type="Google" id="ProtNLM"/>
    </source>
</evidence>
<dbReference type="Gene3D" id="3.80.10.10">
    <property type="entry name" value="Ribonuclease Inhibitor"/>
    <property type="match status" value="3"/>
</dbReference>
<dbReference type="InterPro" id="IPR001611">
    <property type="entry name" value="Leu-rich_rpt"/>
</dbReference>
<evidence type="ECO:0000256" key="1">
    <source>
        <dbReference type="SAM" id="Coils"/>
    </source>
</evidence>
<accession>A0A1R2CRF9</accession>
<proteinExistence type="predicted"/>
<evidence type="ECO:0000256" key="2">
    <source>
        <dbReference type="SAM" id="MobiDB-lite"/>
    </source>
</evidence>
<dbReference type="GO" id="GO:0006913">
    <property type="term" value="P:nucleocytoplasmic transport"/>
    <property type="evidence" value="ECO:0007669"/>
    <property type="project" value="TreeGrafter"/>
</dbReference>
<sequence length="758" mass="85291">MKHRSSNSLETTWTKLENSFSQITPRVIPTRKKRPSTGKSVRSRHLSQDLQIYIPEPRRSRINFATTSFIRPSTTHSTNSKSLSFTFEQFASGLTTEQIRLIYEAKCKDLDIQPFPEQEKRFFSYCFRHFYCRNFDLSESGLGIESAKVIASILLSSTSFSYIRLGKNILGDKGCVELIKGIYKNPSFTHLDLSSNELTCDGVQEMVEYFNRNESFISINLSSHKGLHRNRFGAKGAEGIGRILYGSKILSILNISGTSIGDEGLENLYKGIENCKSLLELNISCNGIGWEKIDGLGVAISKSGLTKLDISNNKLGNDGAEGICQMLMGHDMNSCALEILDVSENEISMKGASRIFYALTNNNTLRSLNLSMNMFGAGLSDNFAMFLIENSGLKKLSLSKCEIKSSALASLPEVLPKNRTLEELDLSKNKICDNGAEAISQGLCRNLGLKKLNLSTNYIKERGGKSFANCFRMNHSLEELNLKENNINDIAGQSLDDICRKNHNLQNINLDLNSVALSFVYNIKQNLKKNQKEKSKKIVPELRLKIDHLSQNSEALTKVKQSLISKENEYNELSKRVERNNERFKNIFAEEKVKNDVVKKDFEETKGKSNELNKELESIVEEFTNVKFREEKMISKLSEDIGLAVADTKNMEKIKIHVKEGIAIRKSKICSYFGDIEENLSRAQANKELAKYTLDALKAKLAESKREIEILRSKKSKKQEEGKTYLATEKLASTKKISSNERSSQSGSQTPNMARKNA</sequence>
<dbReference type="EMBL" id="MPUH01000078">
    <property type="protein sequence ID" value="OMJ91575.1"/>
    <property type="molecule type" value="Genomic_DNA"/>
</dbReference>
<keyword evidence="4" id="KW-1185">Reference proteome</keyword>
<protein>
    <recommendedName>
        <fullName evidence="5">Leucine Rich Repeat family protein</fullName>
    </recommendedName>
</protein>
<dbReference type="GO" id="GO:0005634">
    <property type="term" value="C:nucleus"/>
    <property type="evidence" value="ECO:0007669"/>
    <property type="project" value="TreeGrafter"/>
</dbReference>
<dbReference type="AlphaFoldDB" id="A0A1R2CRF9"/>
<feature type="region of interest" description="Disordered" evidence="2">
    <location>
        <begin position="712"/>
        <end position="758"/>
    </location>
</feature>
<dbReference type="GO" id="GO:0031267">
    <property type="term" value="F:small GTPase binding"/>
    <property type="evidence" value="ECO:0007669"/>
    <property type="project" value="TreeGrafter"/>
</dbReference>
<dbReference type="SMART" id="SM00368">
    <property type="entry name" value="LRR_RI"/>
    <property type="match status" value="9"/>
</dbReference>
<dbReference type="PROSITE" id="PS51450">
    <property type="entry name" value="LRR"/>
    <property type="match status" value="1"/>
</dbReference>
<gene>
    <name evidence="3" type="ORF">SteCoe_5829</name>
</gene>
<dbReference type="GO" id="GO:0048471">
    <property type="term" value="C:perinuclear region of cytoplasm"/>
    <property type="evidence" value="ECO:0007669"/>
    <property type="project" value="TreeGrafter"/>
</dbReference>
<dbReference type="OrthoDB" id="291766at2759"/>
<dbReference type="SUPFAM" id="SSF52047">
    <property type="entry name" value="RNI-like"/>
    <property type="match status" value="1"/>
</dbReference>